<dbReference type="Proteomes" id="UP000003303">
    <property type="component" value="Unassembled WGS sequence"/>
</dbReference>
<dbReference type="RefSeq" id="WP_007366128.1">
    <property type="nucleotide sequence ID" value="NZ_ACLR01000226.1"/>
</dbReference>
<feature type="region of interest" description="Disordered" evidence="1">
    <location>
        <begin position="194"/>
        <end position="236"/>
    </location>
</feature>
<reference evidence="2 3" key="1">
    <citation type="submission" date="2009-04" db="EMBL/GenBank/DDBJ databases">
        <authorList>
            <person name="Sebastian Y."/>
            <person name="Madupu R."/>
            <person name="Durkin A.S."/>
            <person name="Torralba M."/>
            <person name="Methe B."/>
            <person name="Sutton G.G."/>
            <person name="Strausberg R.L."/>
            <person name="Nelson K.E."/>
        </authorList>
    </citation>
    <scope>NUCLEOTIDE SEQUENCE [LARGE SCALE GENOMIC DNA]</scope>
    <source>
        <strain evidence="2 3">60-3</strain>
    </source>
</reference>
<dbReference type="OrthoDB" id="1466969at2"/>
<organism evidence="2 3">
    <name type="scientific">Porphyromonas uenonis 60-3</name>
    <dbReference type="NCBI Taxonomy" id="596327"/>
    <lineage>
        <taxon>Bacteria</taxon>
        <taxon>Pseudomonadati</taxon>
        <taxon>Bacteroidota</taxon>
        <taxon>Bacteroidia</taxon>
        <taxon>Bacteroidales</taxon>
        <taxon>Porphyromonadaceae</taxon>
        <taxon>Porphyromonas</taxon>
    </lineage>
</organism>
<name>C2MEA6_9PORP</name>
<gene>
    <name evidence="2" type="ORF">PORUE0001_0264</name>
</gene>
<comment type="caution">
    <text evidence="2">The sequence shown here is derived from an EMBL/GenBank/DDBJ whole genome shotgun (WGS) entry which is preliminary data.</text>
</comment>
<feature type="compositionally biased region" description="Basic residues" evidence="1">
    <location>
        <begin position="206"/>
        <end position="216"/>
    </location>
</feature>
<feature type="compositionally biased region" description="Basic residues" evidence="1">
    <location>
        <begin position="224"/>
        <end position="236"/>
    </location>
</feature>
<sequence length="236" mass="27335">MNLRQITTMTDTIQTIHKKSYHEVIPLPEYGHHIQHMVDHCLTIEDRDERTRCAHAIVQAMAIIQPEQAKKSEDHKVLWDHLAVMSHFALDIDYPVEPIHEEALRGAPESLSYPEDDIIYRHYGHLIQELIKKACEMPEGDERKALALSIANRMKQAYILWNKRAVDDYTIFKDLYELSGGKLVLTEEEHQLDATARQIPQGRGSNRSRRQYKRPARGNNSRGGSHRGGRSNRSRR</sequence>
<keyword evidence="3" id="KW-1185">Reference proteome</keyword>
<proteinExistence type="predicted"/>
<dbReference type="eggNOG" id="ENOG502Z7I5">
    <property type="taxonomic scope" value="Bacteria"/>
</dbReference>
<evidence type="ECO:0008006" key="4">
    <source>
        <dbReference type="Google" id="ProtNLM"/>
    </source>
</evidence>
<evidence type="ECO:0000313" key="3">
    <source>
        <dbReference type="Proteomes" id="UP000003303"/>
    </source>
</evidence>
<dbReference type="EMBL" id="ACLR01000226">
    <property type="protein sequence ID" value="EEK15942.1"/>
    <property type="molecule type" value="Genomic_DNA"/>
</dbReference>
<dbReference type="STRING" id="596327.PORUE0001_0264"/>
<evidence type="ECO:0000256" key="1">
    <source>
        <dbReference type="SAM" id="MobiDB-lite"/>
    </source>
</evidence>
<evidence type="ECO:0000313" key="2">
    <source>
        <dbReference type="EMBL" id="EEK15942.1"/>
    </source>
</evidence>
<protein>
    <recommendedName>
        <fullName evidence="4">DUF4290 domain-containing protein</fullName>
    </recommendedName>
</protein>
<dbReference type="InterPro" id="IPR025632">
    <property type="entry name" value="DUF4290"/>
</dbReference>
<dbReference type="AlphaFoldDB" id="C2MEA6"/>
<dbReference type="Pfam" id="PF14123">
    <property type="entry name" value="DUF4290"/>
    <property type="match status" value="1"/>
</dbReference>
<accession>C2MEA6</accession>